<comment type="catalytic activity">
    <reaction evidence="12">
        <text>a reduced flavin + NAD(+) = an oxidized flavin + NADH + 2 H(+)</text>
        <dbReference type="Rhea" id="RHEA:31303"/>
        <dbReference type="ChEBI" id="CHEBI:15378"/>
        <dbReference type="ChEBI" id="CHEBI:57540"/>
        <dbReference type="ChEBI" id="CHEBI:57945"/>
        <dbReference type="ChEBI" id="CHEBI:60531"/>
        <dbReference type="ChEBI" id="CHEBI:62787"/>
        <dbReference type="EC" id="1.5.1.36"/>
    </reaction>
</comment>
<name>A0A7G1I1Y7_MYCKA</name>
<feature type="domain" description="VOC" evidence="18">
    <location>
        <begin position="5"/>
        <end position="120"/>
    </location>
</feature>
<evidence type="ECO:0000256" key="10">
    <source>
        <dbReference type="ARBA" id="ARBA00023098"/>
    </source>
</evidence>
<dbReference type="PANTHER" id="PTHR30466">
    <property type="entry name" value="FLAVIN REDUCTASE"/>
    <property type="match status" value="1"/>
</dbReference>
<dbReference type="NCBIfam" id="NF045630">
    <property type="entry name" value="monooxsub_HsaB"/>
    <property type="match status" value="1"/>
</dbReference>
<dbReference type="FunFam" id="2.30.110.10:FF:000017">
    <property type="entry name" value="Flavin-dependent monooxygenase, reductase subunit"/>
    <property type="match status" value="1"/>
</dbReference>
<accession>A0A7G1I1Y7</accession>
<evidence type="ECO:0000256" key="7">
    <source>
        <dbReference type="ARBA" id="ARBA00022827"/>
    </source>
</evidence>
<dbReference type="Gene3D" id="2.30.110.10">
    <property type="entry name" value="Electron Transport, Fmn-binding Protein, Chain A"/>
    <property type="match status" value="1"/>
</dbReference>
<feature type="domain" description="VOC" evidence="18">
    <location>
        <begin position="142"/>
        <end position="270"/>
    </location>
</feature>
<evidence type="ECO:0000259" key="18">
    <source>
        <dbReference type="PROSITE" id="PS51819"/>
    </source>
</evidence>
<sequence>MSIRSLGYLRIEATDMAAWREYGLKVLGMVEGKGSVEGALYLRMDDFPARLVIVPGERDRLDEAGWECANAAGLQEIRDRLDVEGTPYKEATAAQLADRRVDEMILFSDPSGNPLAVFHGAALEHRRVVSPYGHKFVTGEQGLGHVVLTTRDDAEALHFYRDVLGFKLRDSMRLPPQVVGRPAEGPPAWLRFFGCNPRHHSLAFLPLPTPSGIVHLMVEVENSDDVGLCLDRALRRKVPMSATLGRHVNDLMLSFYMKTPAVSTSNSVAREGKSTTKIDRPGEHRGQFVGARLHGRRSRLAMSAQIDPRTFRSVLGQFCTGITVITTMHDAVPVGFACQSFAALSLEPPLVLFCPTKVSRSWKAIEATGRFCVNVLTEKQKHVSARFGSKEPDKFAGIDWHLSELGSPIIDGSLAYIDCTVASVHDGGDHFVVFGAVNSLSEVPKIKPRPLLFYRGDYTGIEPDKTTPAQWRDDLEAFLTTTTQDTWL</sequence>
<evidence type="ECO:0000256" key="1">
    <source>
        <dbReference type="ARBA" id="ARBA00005202"/>
    </source>
</evidence>
<keyword evidence="7" id="KW-0274">FAD</keyword>
<evidence type="ECO:0000256" key="8">
    <source>
        <dbReference type="ARBA" id="ARBA00023002"/>
    </source>
</evidence>
<comment type="subunit">
    <text evidence="15">HsaAB monooxygenase consists of an oxygenase component HsaA and a reductase component HsaB.</text>
</comment>
<dbReference type="Pfam" id="PF01613">
    <property type="entry name" value="Flavin_Reduct"/>
    <property type="match status" value="1"/>
</dbReference>
<evidence type="ECO:0000256" key="13">
    <source>
        <dbReference type="ARBA" id="ARBA00057178"/>
    </source>
</evidence>
<dbReference type="PROSITE" id="PS51819">
    <property type="entry name" value="VOC"/>
    <property type="match status" value="2"/>
</dbReference>
<dbReference type="Pfam" id="PF22632">
    <property type="entry name" value="BphC_D1"/>
    <property type="match status" value="1"/>
</dbReference>
<dbReference type="FunFam" id="3.10.180.10:FF:000024">
    <property type="entry name" value="2,3-dihydroxybiphenyl 1,2-dioxygenase"/>
    <property type="match status" value="1"/>
</dbReference>
<dbReference type="Proteomes" id="UP000516380">
    <property type="component" value="Chromosome"/>
</dbReference>
<dbReference type="InterPro" id="IPR012349">
    <property type="entry name" value="Split_barrel_FMN-bd"/>
</dbReference>
<evidence type="ECO:0000256" key="3">
    <source>
        <dbReference type="ARBA" id="ARBA00013272"/>
    </source>
</evidence>
<keyword evidence="6" id="KW-0058">Aromatic hydrocarbons catabolism</keyword>
<evidence type="ECO:0000256" key="5">
    <source>
        <dbReference type="ARBA" id="ARBA00022643"/>
    </source>
</evidence>
<dbReference type="GO" id="GO:0010181">
    <property type="term" value="F:FMN binding"/>
    <property type="evidence" value="ECO:0007669"/>
    <property type="project" value="InterPro"/>
</dbReference>
<dbReference type="Pfam" id="PF00903">
    <property type="entry name" value="Glyoxalase"/>
    <property type="match status" value="1"/>
</dbReference>
<dbReference type="CDD" id="cd07237">
    <property type="entry name" value="BphC1-RGP6_C_like"/>
    <property type="match status" value="1"/>
</dbReference>
<comment type="function">
    <text evidence="13">Catalyzes the reduction of free flavins (FMN or FAD) by NADH. Subsequently, the reduced flavins diffuse to the HsaA oxygenase subunit.</text>
</comment>
<dbReference type="GO" id="GO:0006629">
    <property type="term" value="P:lipid metabolic process"/>
    <property type="evidence" value="ECO:0007669"/>
    <property type="project" value="UniProtKB-KW"/>
</dbReference>
<dbReference type="EMBL" id="AP023343">
    <property type="protein sequence ID" value="BCI85066.1"/>
    <property type="molecule type" value="Genomic_DNA"/>
</dbReference>
<evidence type="ECO:0000256" key="6">
    <source>
        <dbReference type="ARBA" id="ARBA00022797"/>
    </source>
</evidence>
<dbReference type="InterPro" id="IPR029068">
    <property type="entry name" value="Glyas_Bleomycin-R_OHBP_Dase"/>
</dbReference>
<comment type="pathway">
    <text evidence="14">Steroid biosynthesis.</text>
</comment>
<dbReference type="CDD" id="cd07252">
    <property type="entry name" value="BphC1-RGP6_N_like"/>
    <property type="match status" value="1"/>
</dbReference>
<organism evidence="19 20">
    <name type="scientific">Mycobacterium kansasii</name>
    <dbReference type="NCBI Taxonomy" id="1768"/>
    <lineage>
        <taxon>Bacteria</taxon>
        <taxon>Bacillati</taxon>
        <taxon>Actinomycetota</taxon>
        <taxon>Actinomycetes</taxon>
        <taxon>Mycobacteriales</taxon>
        <taxon>Mycobacteriaceae</taxon>
        <taxon>Mycobacterium</taxon>
    </lineage>
</organism>
<keyword evidence="4" id="KW-0285">Flavoprotein</keyword>
<dbReference type="AlphaFoldDB" id="A0A7G1I1Y7"/>
<dbReference type="SUPFAM" id="SSF50475">
    <property type="entry name" value="FMN-binding split barrel"/>
    <property type="match status" value="1"/>
</dbReference>
<dbReference type="InterPro" id="IPR004360">
    <property type="entry name" value="Glyas_Fos-R_dOase_dom"/>
</dbReference>
<evidence type="ECO:0000256" key="2">
    <source>
        <dbReference type="ARBA" id="ARBA00008898"/>
    </source>
</evidence>
<evidence type="ECO:0000256" key="17">
    <source>
        <dbReference type="ARBA" id="ARBA00078687"/>
    </source>
</evidence>
<keyword evidence="9" id="KW-0520">NAD</keyword>
<evidence type="ECO:0000313" key="19">
    <source>
        <dbReference type="EMBL" id="BCI85066.1"/>
    </source>
</evidence>
<evidence type="ECO:0000256" key="16">
    <source>
        <dbReference type="ARBA" id="ARBA00067370"/>
    </source>
</evidence>
<dbReference type="EC" id="1.5.1.36" evidence="3"/>
<keyword evidence="20" id="KW-1185">Reference proteome</keyword>
<dbReference type="InterPro" id="IPR054680">
    <property type="entry name" value="HsaC"/>
</dbReference>
<dbReference type="InterPro" id="IPR050268">
    <property type="entry name" value="NADH-dep_flavin_reductase"/>
</dbReference>
<keyword evidence="8" id="KW-0560">Oxidoreductase</keyword>
<keyword evidence="5" id="KW-0288">FMN</keyword>
<evidence type="ECO:0000256" key="4">
    <source>
        <dbReference type="ARBA" id="ARBA00022630"/>
    </source>
</evidence>
<evidence type="ECO:0000256" key="14">
    <source>
        <dbReference type="ARBA" id="ARBA00060577"/>
    </source>
</evidence>
<evidence type="ECO:0000256" key="15">
    <source>
        <dbReference type="ARBA" id="ARBA00063336"/>
    </source>
</evidence>
<dbReference type="SMART" id="SM00903">
    <property type="entry name" value="Flavin_Reduct"/>
    <property type="match status" value="1"/>
</dbReference>
<reference evidence="19 20" key="1">
    <citation type="submission" date="2020-07" db="EMBL/GenBank/DDBJ databases">
        <title>Mycobacterium kansasii (former subtype) with zoonotic potential isolated from diseased indoor pet cat, Japan.</title>
        <authorList>
            <person name="Fukano H."/>
            <person name="Terazono T."/>
            <person name="Hoshino Y."/>
        </authorList>
    </citation>
    <scope>NUCLEOTIDE SEQUENCE [LARGE SCALE GENOMIC DNA]</scope>
    <source>
        <strain evidence="19 20">Kuro-I</strain>
    </source>
</reference>
<gene>
    <name evidence="19" type="ORF">NIIDMKKI_02720</name>
</gene>
<protein>
    <recommendedName>
        <fullName evidence="16">Flavin-dependent monooxygenase, reductase subunit HsaB</fullName>
        <ecNumber evidence="3">1.5.1.36</ecNumber>
    </recommendedName>
    <alternativeName>
        <fullName evidence="17">3-hydroxy-9,10-secoandrosta-1,3,5(10)-triene-9,17-dione 4-hydroxylase, reductase subunit</fullName>
    </alternativeName>
    <alternativeName>
        <fullName evidence="11">Flavin:NADH reductase</fullName>
    </alternativeName>
</protein>
<evidence type="ECO:0000313" key="20">
    <source>
        <dbReference type="Proteomes" id="UP000516380"/>
    </source>
</evidence>
<proteinExistence type="inferred from homology"/>
<evidence type="ECO:0000256" key="9">
    <source>
        <dbReference type="ARBA" id="ARBA00023027"/>
    </source>
</evidence>
<dbReference type="InterPro" id="IPR002563">
    <property type="entry name" value="Flavin_Rdtase-like_dom"/>
</dbReference>
<dbReference type="Gene3D" id="3.10.180.10">
    <property type="entry name" value="2,3-Dihydroxybiphenyl 1,2-Dioxygenase, domain 1"/>
    <property type="match status" value="2"/>
</dbReference>
<evidence type="ECO:0000256" key="12">
    <source>
        <dbReference type="ARBA" id="ARBA00049313"/>
    </source>
</evidence>
<comment type="pathway">
    <text evidence="1">Lipid metabolism; steroid biosynthesis.</text>
</comment>
<dbReference type="InterPro" id="IPR037523">
    <property type="entry name" value="VOC_core"/>
</dbReference>
<dbReference type="NCBIfam" id="NF045631">
    <property type="entry name" value="exdiol_diox_HsaC"/>
    <property type="match status" value="1"/>
</dbReference>
<dbReference type="SUPFAM" id="SSF54593">
    <property type="entry name" value="Glyoxalase/Bleomycin resistance protein/Dihydroxybiphenyl dioxygenase"/>
    <property type="match status" value="1"/>
</dbReference>
<dbReference type="PANTHER" id="PTHR30466:SF11">
    <property type="entry name" value="FLAVIN-DEPENDENT MONOOXYGENASE, REDUCTASE SUBUNIT HSAB"/>
    <property type="match status" value="1"/>
</dbReference>
<dbReference type="InterPro" id="IPR054682">
    <property type="entry name" value="HsaB"/>
</dbReference>
<comment type="similarity">
    <text evidence="2">Belongs to the non-flavoprotein flavin reductase family.</text>
</comment>
<keyword evidence="10" id="KW-0443">Lipid metabolism</keyword>
<evidence type="ECO:0000256" key="11">
    <source>
        <dbReference type="ARBA" id="ARBA00031872"/>
    </source>
</evidence>
<dbReference type="GO" id="GO:0036382">
    <property type="term" value="F:flavin reductase (NADH) activity"/>
    <property type="evidence" value="ECO:0007669"/>
    <property type="project" value="UniProtKB-EC"/>
</dbReference>
<dbReference type="GO" id="GO:0042602">
    <property type="term" value="F:riboflavin reductase (NADPH) activity"/>
    <property type="evidence" value="ECO:0007669"/>
    <property type="project" value="TreeGrafter"/>
</dbReference>